<reference evidence="1" key="1">
    <citation type="submission" date="2020-06" db="EMBL/GenBank/DDBJ databases">
        <authorList>
            <person name="Li T."/>
            <person name="Hu X."/>
            <person name="Zhang T."/>
            <person name="Song X."/>
            <person name="Zhang H."/>
            <person name="Dai N."/>
            <person name="Sheng W."/>
            <person name="Hou X."/>
            <person name="Wei L."/>
        </authorList>
    </citation>
    <scope>NUCLEOTIDE SEQUENCE</scope>
    <source>
        <strain evidence="1">G01</strain>
        <tissue evidence="1">Leaf</tissue>
    </source>
</reference>
<dbReference type="Gene3D" id="3.60.40.10">
    <property type="entry name" value="PPM-type phosphatase domain"/>
    <property type="match status" value="1"/>
</dbReference>
<dbReference type="SUPFAM" id="SSF81606">
    <property type="entry name" value="PP2C-like"/>
    <property type="match status" value="1"/>
</dbReference>
<accession>A0AAW2QBE5</accession>
<dbReference type="EMBL" id="JACGWK010000003">
    <property type="protein sequence ID" value="KAL0365149.1"/>
    <property type="molecule type" value="Genomic_DNA"/>
</dbReference>
<dbReference type="InterPro" id="IPR036457">
    <property type="entry name" value="PPM-type-like_dom_sf"/>
</dbReference>
<proteinExistence type="predicted"/>
<evidence type="ECO:0000313" key="1">
    <source>
        <dbReference type="EMBL" id="KAL0365149.1"/>
    </source>
</evidence>
<name>A0AAW2QBE5_9LAMI</name>
<sequence length="200" mass="22865">MDSLCCFNYSQGFLLDCGVMAELSFLWHIVRWRKHLRFLSCLTYLKPCWNAFNFELKHWFLGGRSCQFDVSSEYEVLIGCGFNSKASGLHIFCIMSVVSCGLEQGSLRNWVNVKSARCLLPTTSCRRTVVMWLWQGRSHQGSAKYGYSLVKGKANHPMEDYHVAKFVHVHGHELGLFAIYDGHLGDTVPAYLQKHLFAKS</sequence>
<dbReference type="AlphaFoldDB" id="A0AAW2QBE5"/>
<gene>
    <name evidence="1" type="ORF">Sangu_0612500</name>
</gene>
<organism evidence="1">
    <name type="scientific">Sesamum angustifolium</name>
    <dbReference type="NCBI Taxonomy" id="2727405"/>
    <lineage>
        <taxon>Eukaryota</taxon>
        <taxon>Viridiplantae</taxon>
        <taxon>Streptophyta</taxon>
        <taxon>Embryophyta</taxon>
        <taxon>Tracheophyta</taxon>
        <taxon>Spermatophyta</taxon>
        <taxon>Magnoliopsida</taxon>
        <taxon>eudicotyledons</taxon>
        <taxon>Gunneridae</taxon>
        <taxon>Pentapetalae</taxon>
        <taxon>asterids</taxon>
        <taxon>lamiids</taxon>
        <taxon>Lamiales</taxon>
        <taxon>Pedaliaceae</taxon>
        <taxon>Sesamum</taxon>
    </lineage>
</organism>
<reference evidence="1" key="2">
    <citation type="journal article" date="2024" name="Plant">
        <title>Genomic evolution and insights into agronomic trait innovations of Sesamum species.</title>
        <authorList>
            <person name="Miao H."/>
            <person name="Wang L."/>
            <person name="Qu L."/>
            <person name="Liu H."/>
            <person name="Sun Y."/>
            <person name="Le M."/>
            <person name="Wang Q."/>
            <person name="Wei S."/>
            <person name="Zheng Y."/>
            <person name="Lin W."/>
            <person name="Duan Y."/>
            <person name="Cao H."/>
            <person name="Xiong S."/>
            <person name="Wang X."/>
            <person name="Wei L."/>
            <person name="Li C."/>
            <person name="Ma Q."/>
            <person name="Ju M."/>
            <person name="Zhao R."/>
            <person name="Li G."/>
            <person name="Mu C."/>
            <person name="Tian Q."/>
            <person name="Mei H."/>
            <person name="Zhang T."/>
            <person name="Gao T."/>
            <person name="Zhang H."/>
        </authorList>
    </citation>
    <scope>NUCLEOTIDE SEQUENCE</scope>
    <source>
        <strain evidence="1">G01</strain>
    </source>
</reference>
<comment type="caution">
    <text evidence="1">The sequence shown here is derived from an EMBL/GenBank/DDBJ whole genome shotgun (WGS) entry which is preliminary data.</text>
</comment>
<evidence type="ECO:0008006" key="2">
    <source>
        <dbReference type="Google" id="ProtNLM"/>
    </source>
</evidence>
<protein>
    <recommendedName>
        <fullName evidence="2">Protein-serine/threonine phosphatase</fullName>
    </recommendedName>
</protein>